<evidence type="ECO:0000256" key="2">
    <source>
        <dbReference type="SAM" id="MobiDB-lite"/>
    </source>
</evidence>
<dbReference type="GO" id="GO:0009507">
    <property type="term" value="C:chloroplast"/>
    <property type="evidence" value="ECO:0007669"/>
    <property type="project" value="UniProtKB-ARBA"/>
</dbReference>
<feature type="region of interest" description="Disordered" evidence="2">
    <location>
        <begin position="1"/>
        <end position="57"/>
    </location>
</feature>
<sequence>MGNANGRQDAADGGGPDDVSGRSNGDLSFRGNHAPSTHPPSGRVASSDSMGNSPPDSPDALDPLLCSLLRHNENGCNSMRMDVFENAMKKIGRRKLLKNGLKNNLQDLPPWPIAFSRIMDCPKISNLGEVAIYPLRLNCLCTFILRSAHLFPSNFSSLTLVKMQVNFLASKVARMKSQLTDPWENLDWTPEAATLNGDCTSARLVRMLSPILLPPTKAVPVAPLRRNEGAPFVNQMWQNEPPVAGDLPAEQGIPTLITWNHGGNDVAVEGSWDSWTSRKMLQRSGKDHSILLVLPSGIYHYKFIVDGVQRYIPDLPFVADETGHVCNLLDVHDYVPENFESVEEFKAPPSPDSSYSHGFLREEDFAKEPVEVPSQLHLTVVGMQNPRVPPSSSPSSSRPQHVVLNHLFIEKGRASQSVVALGLTHRFHSKYVTVVLYKPLKR</sequence>
<comment type="similarity">
    <text evidence="1">Belongs to the 5'-AMP-activated protein kinase beta subunit family.</text>
</comment>
<dbReference type="Gene3D" id="2.60.40.10">
    <property type="entry name" value="Immunoglobulins"/>
    <property type="match status" value="1"/>
</dbReference>
<comment type="caution">
    <text evidence="4">The sequence shown here is derived from an EMBL/GenBank/DDBJ whole genome shotgun (WGS) entry which is preliminary data.</text>
</comment>
<evidence type="ECO:0000256" key="1">
    <source>
        <dbReference type="ARBA" id="ARBA00010926"/>
    </source>
</evidence>
<dbReference type="SUPFAM" id="SSF160219">
    <property type="entry name" value="AMPKBI-like"/>
    <property type="match status" value="1"/>
</dbReference>
<name>A0A7J0DN16_9ERIC</name>
<evidence type="ECO:0000313" key="5">
    <source>
        <dbReference type="Proteomes" id="UP000585474"/>
    </source>
</evidence>
<dbReference type="PANTHER" id="PTHR46316">
    <property type="entry name" value="SNF1-RELATED PROTEIN KINASE REGULATORY SUBUNIT BETA-1"/>
    <property type="match status" value="1"/>
</dbReference>
<dbReference type="PANTHER" id="PTHR46316:SF9">
    <property type="entry name" value="SNF1-RELATED PROTEIN KINASE REGULATORY SUBUNIT BETA-1"/>
    <property type="match status" value="1"/>
</dbReference>
<evidence type="ECO:0000313" key="4">
    <source>
        <dbReference type="EMBL" id="GFS37819.1"/>
    </source>
</evidence>
<dbReference type="OrthoDB" id="531008at2759"/>
<keyword evidence="4" id="KW-0808">Transferase</keyword>
<dbReference type="AlphaFoldDB" id="A0A7J0DN16"/>
<dbReference type="Pfam" id="PF04739">
    <property type="entry name" value="AMPKBI"/>
    <property type="match status" value="1"/>
</dbReference>
<dbReference type="Gene3D" id="6.20.250.60">
    <property type="match status" value="1"/>
</dbReference>
<dbReference type="InterPro" id="IPR013783">
    <property type="entry name" value="Ig-like_fold"/>
</dbReference>
<reference evidence="5" key="1">
    <citation type="submission" date="2019-07" db="EMBL/GenBank/DDBJ databases">
        <title>De Novo Assembly of kiwifruit Actinidia rufa.</title>
        <authorList>
            <person name="Sugita-Konishi S."/>
            <person name="Sato K."/>
            <person name="Mori E."/>
            <person name="Abe Y."/>
            <person name="Kisaki G."/>
            <person name="Hamano K."/>
            <person name="Suezawa K."/>
            <person name="Otani M."/>
            <person name="Fukuda T."/>
            <person name="Manabe T."/>
            <person name="Gomi K."/>
            <person name="Tabuchi M."/>
            <person name="Akimitsu K."/>
            <person name="Kataoka I."/>
        </authorList>
    </citation>
    <scope>NUCLEOTIDE SEQUENCE [LARGE SCALE GENOMIC DNA]</scope>
    <source>
        <strain evidence="5">cv. Fuchu</strain>
    </source>
</reference>
<accession>A0A7J0DN16</accession>
<dbReference type="InterPro" id="IPR043554">
    <property type="entry name" value="KINB"/>
</dbReference>
<dbReference type="InterPro" id="IPR037256">
    <property type="entry name" value="ASC_dom_sf"/>
</dbReference>
<dbReference type="Pfam" id="PF16561">
    <property type="entry name" value="AMPK1_CBM"/>
    <property type="match status" value="1"/>
</dbReference>
<dbReference type="CDD" id="cd02859">
    <property type="entry name" value="E_set_AMPKbeta_like_N"/>
    <property type="match status" value="1"/>
</dbReference>
<keyword evidence="4" id="KW-0418">Kinase</keyword>
<feature type="domain" description="Association with the SNF1 complex (ASC)" evidence="3">
    <location>
        <begin position="348"/>
        <end position="440"/>
    </location>
</feature>
<dbReference type="Proteomes" id="UP000585474">
    <property type="component" value="Unassembled WGS sequence"/>
</dbReference>
<dbReference type="EMBL" id="BJWL01000293">
    <property type="protein sequence ID" value="GFS37819.1"/>
    <property type="molecule type" value="Genomic_DNA"/>
</dbReference>
<dbReference type="GO" id="GO:0016301">
    <property type="term" value="F:kinase activity"/>
    <property type="evidence" value="ECO:0007669"/>
    <property type="project" value="UniProtKB-KW"/>
</dbReference>
<dbReference type="SUPFAM" id="SSF81296">
    <property type="entry name" value="E set domains"/>
    <property type="match status" value="1"/>
</dbReference>
<evidence type="ECO:0000259" key="3">
    <source>
        <dbReference type="SMART" id="SM01010"/>
    </source>
</evidence>
<dbReference type="SMART" id="SM01010">
    <property type="entry name" value="AMPKBI"/>
    <property type="match status" value="1"/>
</dbReference>
<protein>
    <submittedName>
        <fullName evidence="4">5'-AMP-activated protein kinase beta-2 subunit protein</fullName>
    </submittedName>
</protein>
<proteinExistence type="inferred from homology"/>
<dbReference type="InterPro" id="IPR032640">
    <property type="entry name" value="AMPK1_CBM"/>
</dbReference>
<gene>
    <name evidence="4" type="ORF">Acr_00g0054120</name>
</gene>
<dbReference type="InterPro" id="IPR006828">
    <property type="entry name" value="ASC_dom"/>
</dbReference>
<keyword evidence="5" id="KW-1185">Reference proteome</keyword>
<dbReference type="InterPro" id="IPR014756">
    <property type="entry name" value="Ig_E-set"/>
</dbReference>
<organism evidence="4 5">
    <name type="scientific">Actinidia rufa</name>
    <dbReference type="NCBI Taxonomy" id="165716"/>
    <lineage>
        <taxon>Eukaryota</taxon>
        <taxon>Viridiplantae</taxon>
        <taxon>Streptophyta</taxon>
        <taxon>Embryophyta</taxon>
        <taxon>Tracheophyta</taxon>
        <taxon>Spermatophyta</taxon>
        <taxon>Magnoliopsida</taxon>
        <taxon>eudicotyledons</taxon>
        <taxon>Gunneridae</taxon>
        <taxon>Pentapetalae</taxon>
        <taxon>asterids</taxon>
        <taxon>Ericales</taxon>
        <taxon>Actinidiaceae</taxon>
        <taxon>Actinidia</taxon>
    </lineage>
</organism>